<sequence length="341" mass="38896">MHDGFEMVAHIPYPIMVPKCYAIASEVATMCFLRSSGLPVPEVYDYSPLSDNAAKTEYIFIRESYRYKEQSPLDHIKNLKHYLLITSSLIYKNSALHHFRTHHPDLQPSNVIVSTSSDSNELKIVGLLDWQHASILPLFLLAGIPGRLQNYNDPVSQALIPPSLPANMDKLDQSEQSQAMGLYHSRLVHFQYVKNTEEYNKLHHDALSDPVSMFICRLFNQAGAPWEGETHMLKTMLIETTEIWGTLTGEGVPCPVAFKPKDLCKTKELSVKLQVADKNYEGCRGIIGFETETWVSNKHYAMAMALAELLKLRVLAEILEELRDKTETNWFLNDMDEKDYM</sequence>
<dbReference type="EMBL" id="JADOXO010000726">
    <property type="protein sequence ID" value="KAF9800896.1"/>
    <property type="molecule type" value="Genomic_DNA"/>
</dbReference>
<evidence type="ECO:0000313" key="1">
    <source>
        <dbReference type="EMBL" id="KAF9800896.1"/>
    </source>
</evidence>
<proteinExistence type="predicted"/>
<evidence type="ECO:0008006" key="3">
    <source>
        <dbReference type="Google" id="ProtNLM"/>
    </source>
</evidence>
<organism evidence="1 2">
    <name type="scientific">Rhodonia placenta</name>
    <dbReference type="NCBI Taxonomy" id="104341"/>
    <lineage>
        <taxon>Eukaryota</taxon>
        <taxon>Fungi</taxon>
        <taxon>Dikarya</taxon>
        <taxon>Basidiomycota</taxon>
        <taxon>Agaricomycotina</taxon>
        <taxon>Agaricomycetes</taxon>
        <taxon>Polyporales</taxon>
        <taxon>Adustoporiaceae</taxon>
        <taxon>Rhodonia</taxon>
    </lineage>
</organism>
<dbReference type="PANTHER" id="PTHR36091:SF2">
    <property type="entry name" value="AMINOGLYCOSIDE PHOSPHOTRANSFERASE DOMAIN-CONTAINING PROTEIN"/>
    <property type="match status" value="1"/>
</dbReference>
<dbReference type="InterPro" id="IPR051035">
    <property type="entry name" value="Mito_inheritance_9"/>
</dbReference>
<dbReference type="SUPFAM" id="SSF56112">
    <property type="entry name" value="Protein kinase-like (PK-like)"/>
    <property type="match status" value="1"/>
</dbReference>
<protein>
    <recommendedName>
        <fullName evidence="3">Aminoglycoside phosphotransferase domain-containing protein</fullName>
    </recommendedName>
</protein>
<accession>A0A8H7TXQ0</accession>
<gene>
    <name evidence="1" type="ORF">IEO21_10266</name>
</gene>
<dbReference type="Proteomes" id="UP000639403">
    <property type="component" value="Unassembled WGS sequence"/>
</dbReference>
<dbReference type="GO" id="GO:0005739">
    <property type="term" value="C:mitochondrion"/>
    <property type="evidence" value="ECO:0007669"/>
    <property type="project" value="TreeGrafter"/>
</dbReference>
<dbReference type="PANTHER" id="PTHR36091">
    <property type="entry name" value="ALTERED INHERITANCE OF MITOCHONDRIA PROTEIN 9, MITOCHONDRIAL"/>
    <property type="match status" value="1"/>
</dbReference>
<name>A0A8H7TXQ0_9APHY</name>
<reference evidence="1" key="1">
    <citation type="submission" date="2020-11" db="EMBL/GenBank/DDBJ databases">
        <authorList>
            <person name="Koelle M."/>
            <person name="Horta M.A.C."/>
            <person name="Nowrousian M."/>
            <person name="Ohm R.A."/>
            <person name="Benz P."/>
            <person name="Pilgard A."/>
        </authorList>
    </citation>
    <scope>NUCLEOTIDE SEQUENCE</scope>
    <source>
        <strain evidence="1">FPRL280</strain>
    </source>
</reference>
<evidence type="ECO:0000313" key="2">
    <source>
        <dbReference type="Proteomes" id="UP000639403"/>
    </source>
</evidence>
<dbReference type="AlphaFoldDB" id="A0A8H7TXQ0"/>
<comment type="caution">
    <text evidence="1">The sequence shown here is derived from an EMBL/GenBank/DDBJ whole genome shotgun (WGS) entry which is preliminary data.</text>
</comment>
<dbReference type="InterPro" id="IPR011009">
    <property type="entry name" value="Kinase-like_dom_sf"/>
</dbReference>
<reference evidence="1" key="2">
    <citation type="journal article" name="Front. Microbiol.">
        <title>Degradative Capacity of Two Strains of Rhodonia placenta: From Phenotype to Genotype.</title>
        <authorList>
            <person name="Kolle M."/>
            <person name="Horta M.A.C."/>
            <person name="Nowrousian M."/>
            <person name="Ohm R.A."/>
            <person name="Benz J.P."/>
            <person name="Pilgard A."/>
        </authorList>
    </citation>
    <scope>NUCLEOTIDE SEQUENCE</scope>
    <source>
        <strain evidence="1">FPRL280</strain>
    </source>
</reference>